<dbReference type="AlphaFoldDB" id="A0A0E9RWJ7"/>
<organism evidence="1">
    <name type="scientific">Anguilla anguilla</name>
    <name type="common">European freshwater eel</name>
    <name type="synonym">Muraena anguilla</name>
    <dbReference type="NCBI Taxonomy" id="7936"/>
    <lineage>
        <taxon>Eukaryota</taxon>
        <taxon>Metazoa</taxon>
        <taxon>Chordata</taxon>
        <taxon>Craniata</taxon>
        <taxon>Vertebrata</taxon>
        <taxon>Euteleostomi</taxon>
        <taxon>Actinopterygii</taxon>
        <taxon>Neopterygii</taxon>
        <taxon>Teleostei</taxon>
        <taxon>Anguilliformes</taxon>
        <taxon>Anguillidae</taxon>
        <taxon>Anguilla</taxon>
    </lineage>
</organism>
<reference evidence="1" key="2">
    <citation type="journal article" date="2015" name="Fish Shellfish Immunol.">
        <title>Early steps in the European eel (Anguilla anguilla)-Vibrio vulnificus interaction in the gills: Role of the RtxA13 toxin.</title>
        <authorList>
            <person name="Callol A."/>
            <person name="Pajuelo D."/>
            <person name="Ebbesson L."/>
            <person name="Teles M."/>
            <person name="MacKenzie S."/>
            <person name="Amaro C."/>
        </authorList>
    </citation>
    <scope>NUCLEOTIDE SEQUENCE</scope>
</reference>
<name>A0A0E9RWJ7_ANGAN</name>
<proteinExistence type="predicted"/>
<dbReference type="EMBL" id="GBXM01075822">
    <property type="protein sequence ID" value="JAH32755.1"/>
    <property type="molecule type" value="Transcribed_RNA"/>
</dbReference>
<evidence type="ECO:0000313" key="1">
    <source>
        <dbReference type="EMBL" id="JAH32755.1"/>
    </source>
</evidence>
<reference evidence="1" key="1">
    <citation type="submission" date="2014-11" db="EMBL/GenBank/DDBJ databases">
        <authorList>
            <person name="Amaro Gonzalez C."/>
        </authorList>
    </citation>
    <scope>NUCLEOTIDE SEQUENCE</scope>
</reference>
<sequence length="32" mass="4058">MNNIILMFYKERHYFYERHAEMSLCSNVYLKI</sequence>
<protein>
    <submittedName>
        <fullName evidence="1">Uncharacterized protein</fullName>
    </submittedName>
</protein>
<accession>A0A0E9RWJ7</accession>